<evidence type="ECO:0000259" key="8">
    <source>
        <dbReference type="Pfam" id="PF01288"/>
    </source>
</evidence>
<dbReference type="UniPathway" id="UPA00077">
    <property type="reaction ID" value="UER00155"/>
</dbReference>
<comment type="pathway">
    <text evidence="1">Cofactor biosynthesis; tetrahydrofolate biosynthesis; 2-amino-4-hydroxy-6-hydroxymethyl-7,8-dihydropteridine diphosphate from 7,8-dihydroneopterin triphosphate: step 4/4.</text>
</comment>
<evidence type="ECO:0000256" key="6">
    <source>
        <dbReference type="ARBA" id="ARBA00022840"/>
    </source>
</evidence>
<protein>
    <recommendedName>
        <fullName evidence="2">2-amino-4-hydroxy-6-hydroxymethyldihydropteridine diphosphokinase</fullName>
        <ecNumber evidence="2">2.7.6.3</ecNumber>
    </recommendedName>
</protein>
<name>A0A217EE48_9GAMM</name>
<keyword evidence="5 9" id="KW-0418">Kinase</keyword>
<keyword evidence="6" id="KW-0067">ATP-binding</keyword>
<dbReference type="GO" id="GO:0005524">
    <property type="term" value="F:ATP binding"/>
    <property type="evidence" value="ECO:0007669"/>
    <property type="project" value="UniProtKB-KW"/>
</dbReference>
<evidence type="ECO:0000256" key="3">
    <source>
        <dbReference type="ARBA" id="ARBA00022679"/>
    </source>
</evidence>
<dbReference type="InterPro" id="IPR035907">
    <property type="entry name" value="Hppk_sf"/>
</dbReference>
<dbReference type="AlphaFoldDB" id="A0A217EE48"/>
<evidence type="ECO:0000256" key="4">
    <source>
        <dbReference type="ARBA" id="ARBA00022741"/>
    </source>
</evidence>
<evidence type="ECO:0000256" key="7">
    <source>
        <dbReference type="ARBA" id="ARBA00022909"/>
    </source>
</evidence>
<keyword evidence="7" id="KW-0289">Folate biosynthesis</keyword>
<feature type="domain" description="7,8-dihydro-6-hydroxymethylpterin-pyrophosphokinase" evidence="8">
    <location>
        <begin position="5"/>
        <end position="122"/>
    </location>
</feature>
<dbReference type="InterPro" id="IPR000550">
    <property type="entry name" value="Hppk"/>
</dbReference>
<keyword evidence="4" id="KW-0547">Nucleotide-binding</keyword>
<dbReference type="GO" id="GO:0003848">
    <property type="term" value="F:2-amino-4-hydroxy-6-hydroxymethyldihydropteridine diphosphokinase activity"/>
    <property type="evidence" value="ECO:0007669"/>
    <property type="project" value="UniProtKB-EC"/>
</dbReference>
<reference evidence="10" key="1">
    <citation type="submission" date="2017-06" db="EMBL/GenBank/DDBJ databases">
        <authorList>
            <person name="Varghese N."/>
            <person name="Submissions S."/>
        </authorList>
    </citation>
    <scope>NUCLEOTIDE SEQUENCE [LARGE SCALE GENOMIC DNA]</scope>
    <source>
        <strain evidence="10">ANC 5114</strain>
    </source>
</reference>
<dbReference type="EMBL" id="FZLN01000001">
    <property type="protein sequence ID" value="SNQ28795.1"/>
    <property type="molecule type" value="Genomic_DNA"/>
</dbReference>
<evidence type="ECO:0000256" key="1">
    <source>
        <dbReference type="ARBA" id="ARBA00005051"/>
    </source>
</evidence>
<evidence type="ECO:0000313" key="9">
    <source>
        <dbReference type="EMBL" id="SNQ28795.1"/>
    </source>
</evidence>
<dbReference type="EC" id="2.7.6.3" evidence="2"/>
<sequence>MIYALSLASNLEAEQHIGWAIEQLSSLGELTLSQFFDIPCRDGVGEGYINGACILKTKAYTKGQIITLLKDLEHQAGRVRPSHSVSLDIDLIAWQESETWQFNLKKMPLTFDVKLPLSEIMQHAELEIDQHEHMTYCIKPIIPMQHRV</sequence>
<evidence type="ECO:0000256" key="5">
    <source>
        <dbReference type="ARBA" id="ARBA00022777"/>
    </source>
</evidence>
<proteinExistence type="predicted"/>
<dbReference type="GO" id="GO:0046654">
    <property type="term" value="P:tetrahydrofolate biosynthetic process"/>
    <property type="evidence" value="ECO:0007669"/>
    <property type="project" value="UniProtKB-UniPathway"/>
</dbReference>
<keyword evidence="10" id="KW-1185">Reference proteome</keyword>
<gene>
    <name evidence="9" type="ORF">SAMN05444584_0721</name>
</gene>
<dbReference type="SUPFAM" id="SSF55083">
    <property type="entry name" value="6-hydroxymethyl-7,8-dihydropterin pyrophosphokinase, HPPK"/>
    <property type="match status" value="1"/>
</dbReference>
<dbReference type="GO" id="GO:0016301">
    <property type="term" value="F:kinase activity"/>
    <property type="evidence" value="ECO:0007669"/>
    <property type="project" value="UniProtKB-KW"/>
</dbReference>
<accession>A0A217EE48</accession>
<dbReference type="Gene3D" id="3.30.70.560">
    <property type="entry name" value="7,8-Dihydro-6-hydroxymethylpterin-pyrophosphokinase HPPK"/>
    <property type="match status" value="1"/>
</dbReference>
<evidence type="ECO:0000256" key="2">
    <source>
        <dbReference type="ARBA" id="ARBA00013253"/>
    </source>
</evidence>
<evidence type="ECO:0000313" key="10">
    <source>
        <dbReference type="Proteomes" id="UP000243463"/>
    </source>
</evidence>
<dbReference type="GO" id="GO:0046656">
    <property type="term" value="P:folic acid biosynthetic process"/>
    <property type="evidence" value="ECO:0007669"/>
    <property type="project" value="UniProtKB-KW"/>
</dbReference>
<dbReference type="Pfam" id="PF01288">
    <property type="entry name" value="HPPK"/>
    <property type="match status" value="1"/>
</dbReference>
<keyword evidence="3" id="KW-0808">Transferase</keyword>
<organism evidence="9 10">
    <name type="scientific">Acinetobacter apis</name>
    <dbReference type="NCBI Taxonomy" id="1229165"/>
    <lineage>
        <taxon>Bacteria</taxon>
        <taxon>Pseudomonadati</taxon>
        <taxon>Pseudomonadota</taxon>
        <taxon>Gammaproteobacteria</taxon>
        <taxon>Moraxellales</taxon>
        <taxon>Moraxellaceae</taxon>
        <taxon>Acinetobacter</taxon>
    </lineage>
</organism>
<dbReference type="Proteomes" id="UP000243463">
    <property type="component" value="Unassembled WGS sequence"/>
</dbReference>